<keyword evidence="11" id="KW-1185">Reference proteome</keyword>
<evidence type="ECO:0000313" key="11">
    <source>
        <dbReference type="Proteomes" id="UP001627154"/>
    </source>
</evidence>
<dbReference type="SMART" id="SM00454">
    <property type="entry name" value="SAM"/>
    <property type="match status" value="2"/>
</dbReference>
<dbReference type="InterPro" id="IPR001452">
    <property type="entry name" value="SH3_domain"/>
</dbReference>
<dbReference type="InterPro" id="IPR036028">
    <property type="entry name" value="SH3-like_dom_sf"/>
</dbReference>
<dbReference type="InterPro" id="IPR051725">
    <property type="entry name" value="SAM-SH3_domain_protein"/>
</dbReference>
<feature type="domain" description="SH3" evidence="8">
    <location>
        <begin position="710"/>
        <end position="771"/>
    </location>
</feature>
<name>A0ABD2W553_9HYME</name>
<dbReference type="InterPro" id="IPR058666">
    <property type="entry name" value="SASH1/NUB1_homeodomain"/>
</dbReference>
<feature type="region of interest" description="Disordered" evidence="7">
    <location>
        <begin position="531"/>
        <end position="567"/>
    </location>
</feature>
<proteinExistence type="predicted"/>
<gene>
    <name evidence="10" type="ORF">TKK_017027</name>
</gene>
<dbReference type="GO" id="GO:0005737">
    <property type="term" value="C:cytoplasm"/>
    <property type="evidence" value="ECO:0007669"/>
    <property type="project" value="UniProtKB-SubCell"/>
</dbReference>
<dbReference type="PANTHER" id="PTHR12301">
    <property type="entry name" value="SAM-DOMAIN, SH3 AND NUCLEAR LOCALIZATION SIGNALS PROTEIN RELATED"/>
    <property type="match status" value="1"/>
</dbReference>
<dbReference type="Pfam" id="PF00536">
    <property type="entry name" value="SAM_1"/>
    <property type="match status" value="2"/>
</dbReference>
<dbReference type="FunFam" id="1.10.150.50:FF:000055">
    <property type="entry name" value="Sterile alpha motif domain containing 5"/>
    <property type="match status" value="1"/>
</dbReference>
<feature type="compositionally biased region" description="Polar residues" evidence="7">
    <location>
        <begin position="94"/>
        <end position="107"/>
    </location>
</feature>
<dbReference type="Pfam" id="PF07653">
    <property type="entry name" value="SH3_2"/>
    <property type="match status" value="1"/>
</dbReference>
<evidence type="ECO:0000256" key="7">
    <source>
        <dbReference type="SAM" id="MobiDB-lite"/>
    </source>
</evidence>
<evidence type="ECO:0000313" key="10">
    <source>
        <dbReference type="EMBL" id="KAL3387949.1"/>
    </source>
</evidence>
<comment type="subcellular location">
    <subcellularLocation>
        <location evidence="1">Cytoplasm</location>
    </subcellularLocation>
</comment>
<evidence type="ECO:0000256" key="5">
    <source>
        <dbReference type="ARBA" id="ARBA00073398"/>
    </source>
</evidence>
<dbReference type="Pfam" id="PF26285">
    <property type="entry name" value="SASH1_Homeodomain"/>
    <property type="match status" value="1"/>
</dbReference>
<evidence type="ECO:0000256" key="6">
    <source>
        <dbReference type="PROSITE-ProRule" id="PRU00192"/>
    </source>
</evidence>
<evidence type="ECO:0000256" key="2">
    <source>
        <dbReference type="ARBA" id="ARBA00022443"/>
    </source>
</evidence>
<keyword evidence="3" id="KW-0963">Cytoplasm</keyword>
<dbReference type="Gene3D" id="1.10.150.50">
    <property type="entry name" value="Transcription Factor, Ets-1"/>
    <property type="match status" value="2"/>
</dbReference>
<dbReference type="InterPro" id="IPR013761">
    <property type="entry name" value="SAM/pointed_sf"/>
</dbReference>
<keyword evidence="2 6" id="KW-0728">SH3 domain</keyword>
<sequence length="927" mass="105308">MSKACNIVVEWLHSLHLGEYAESFVDNGYDDLEICKQIRDPDLDAIGVLKQSHRLRLLQSVKRLREEGAASVYFTLEETTACLEKQSNSDKDSTTSALVTPTESNTPDIHFAPNRSTRQSGKFLDEYEEGKAELVRIPKMQLRLILQEKLRSDGIHLTSQPYTTPDGQRGYLEGLASRYADNLKTHYKDVLEPLEELRRHEINLSLRMSYMKFPSSYSQTLYVPGKYSPSSCLSDREEDEIYGFGYGVYGRQLLQQRQQKLALATQNYQNNDLLKPQLPSQHSCLSPRSAFFYEFPPNEQGHNSSKKKMTFSRILRGLKTNKKDKHGHIHSSPRLNASKLGVPQRVSTCFTLIKKNPLIIQKITFQILRDIRRGLMQLGRDSHDPYGKNDTYMYDEELKVKEFQKLETGGQGDIQHWYDEPPYESDPEDFLMSYNSEDLNKSCAASNRYSQTKKKYLFCQLTLYFSLFRGCNTLGTYLKKQDEGIISLRTAGDISLPKERDRITCSSRRGLILPQGNNIMPTVIPLKHSRTCRESGEYTSDLQSRSSDEENRDSPRSQSTDYEDPEVSQFQSKVWQARQQSDLVAMTPGQMTNYGAKNLKGFNTDCCKSVPVTSTIAGRARTLRKDVQRKISRLKQQRGSFGDSAFPCSASSIESLPSGSGSSSTQALVRAGSNHSSVSYEDREPISPHQGEIQCANASTTSLSRCKPPQVLCRARALVDCLPNPYDKDALAFKKGEVIEVVQMNASGSWRGIAHNRLGHFKFINVEILNERPQVVAKKRWSNKYKQKPGSVPELLQRMQLQDYISVFLLNGYEDLELFRELEPADLDYLRIQHPEHRAKILTAVQLINDLQYSEGEEVWGSNPEIEDTVGLEFGVSRLNIGFEKFQAENNLNVKTLDNQPSEFQINVPLGQPIPANETNYTATLNQ</sequence>
<dbReference type="PROSITE" id="PS50105">
    <property type="entry name" value="SAM_DOMAIN"/>
    <property type="match status" value="2"/>
</dbReference>
<comment type="caution">
    <text evidence="10">The sequence shown here is derived from an EMBL/GenBank/DDBJ whole genome shotgun (WGS) entry which is preliminary data.</text>
</comment>
<dbReference type="SUPFAM" id="SSF50044">
    <property type="entry name" value="SH3-domain"/>
    <property type="match status" value="1"/>
</dbReference>
<feature type="domain" description="SAM" evidence="9">
    <location>
        <begin position="3"/>
        <end position="67"/>
    </location>
</feature>
<evidence type="ECO:0000256" key="3">
    <source>
        <dbReference type="ARBA" id="ARBA00022490"/>
    </source>
</evidence>
<evidence type="ECO:0000259" key="8">
    <source>
        <dbReference type="PROSITE" id="PS50002"/>
    </source>
</evidence>
<dbReference type="Proteomes" id="UP001627154">
    <property type="component" value="Unassembled WGS sequence"/>
</dbReference>
<dbReference type="Gene3D" id="2.30.30.40">
    <property type="entry name" value="SH3 Domains"/>
    <property type="match status" value="1"/>
</dbReference>
<evidence type="ECO:0000259" key="9">
    <source>
        <dbReference type="PROSITE" id="PS50105"/>
    </source>
</evidence>
<dbReference type="AlphaFoldDB" id="A0ABD2W553"/>
<dbReference type="InterPro" id="IPR001660">
    <property type="entry name" value="SAM"/>
</dbReference>
<evidence type="ECO:0000256" key="4">
    <source>
        <dbReference type="ARBA" id="ARBA00065890"/>
    </source>
</evidence>
<accession>A0ABD2W553</accession>
<dbReference type="EMBL" id="JBJJXI010000136">
    <property type="protein sequence ID" value="KAL3387949.1"/>
    <property type="molecule type" value="Genomic_DNA"/>
</dbReference>
<feature type="domain" description="SAM" evidence="9">
    <location>
        <begin position="787"/>
        <end position="851"/>
    </location>
</feature>
<protein>
    <recommendedName>
        <fullName evidence="5">Sterile alpha motif domain-containing protein 5</fullName>
    </recommendedName>
</protein>
<dbReference type="PANTHER" id="PTHR12301:SF8">
    <property type="entry name" value="STERILE ALPHA MOTIF DOMAIN-CONTAINING PROTEIN 5"/>
    <property type="match status" value="1"/>
</dbReference>
<organism evidence="10 11">
    <name type="scientific">Trichogramma kaykai</name>
    <dbReference type="NCBI Taxonomy" id="54128"/>
    <lineage>
        <taxon>Eukaryota</taxon>
        <taxon>Metazoa</taxon>
        <taxon>Ecdysozoa</taxon>
        <taxon>Arthropoda</taxon>
        <taxon>Hexapoda</taxon>
        <taxon>Insecta</taxon>
        <taxon>Pterygota</taxon>
        <taxon>Neoptera</taxon>
        <taxon>Endopterygota</taxon>
        <taxon>Hymenoptera</taxon>
        <taxon>Apocrita</taxon>
        <taxon>Proctotrupomorpha</taxon>
        <taxon>Chalcidoidea</taxon>
        <taxon>Trichogrammatidae</taxon>
        <taxon>Trichogramma</taxon>
    </lineage>
</organism>
<comment type="subunit">
    <text evidence="4">Interacts promiscuously (via SAM domain) with EPHA5, EPHA6, EPHA7, EPHA8, EPHB1, EPHB2, EPHB3 and EPHB4 (via SAM domain) (in vitro).</text>
</comment>
<reference evidence="10 11" key="1">
    <citation type="journal article" date="2024" name="bioRxiv">
        <title>A reference genome for Trichogramma kaykai: A tiny desert-dwelling parasitoid wasp with competing sex-ratio distorters.</title>
        <authorList>
            <person name="Culotta J."/>
            <person name="Lindsey A.R."/>
        </authorList>
    </citation>
    <scope>NUCLEOTIDE SEQUENCE [LARGE SCALE GENOMIC DNA]</scope>
    <source>
        <strain evidence="10 11">KSX58</strain>
    </source>
</reference>
<feature type="region of interest" description="Disordered" evidence="7">
    <location>
        <begin position="85"/>
        <end position="115"/>
    </location>
</feature>
<dbReference type="PROSITE" id="PS50002">
    <property type="entry name" value="SH3"/>
    <property type="match status" value="1"/>
</dbReference>
<feature type="compositionally biased region" description="Basic and acidic residues" evidence="7">
    <location>
        <begin position="546"/>
        <end position="555"/>
    </location>
</feature>
<dbReference type="SUPFAM" id="SSF47769">
    <property type="entry name" value="SAM/Pointed domain"/>
    <property type="match status" value="2"/>
</dbReference>
<evidence type="ECO:0000256" key="1">
    <source>
        <dbReference type="ARBA" id="ARBA00004496"/>
    </source>
</evidence>